<name>A0A679EJU0_LEUMA</name>
<gene>
    <name evidence="7" type="primary">nad2</name>
</gene>
<dbReference type="GO" id="GO:0008137">
    <property type="term" value="F:NADH dehydrogenase (ubiquinone) activity"/>
    <property type="evidence" value="ECO:0007669"/>
    <property type="project" value="InterPro"/>
</dbReference>
<dbReference type="GeneID" id="43959819"/>
<dbReference type="EMBL" id="LC515368">
    <property type="protein sequence ID" value="BBQ05383.1"/>
    <property type="molecule type" value="Genomic_DNA"/>
</dbReference>
<evidence type="ECO:0000259" key="6">
    <source>
        <dbReference type="Pfam" id="PF00361"/>
    </source>
</evidence>
<feature type="transmembrane region" description="Helical" evidence="5">
    <location>
        <begin position="142"/>
        <end position="163"/>
    </location>
</feature>
<feature type="transmembrane region" description="Helical" evidence="5">
    <location>
        <begin position="175"/>
        <end position="197"/>
    </location>
</feature>
<feature type="domain" description="NADH:quinone oxidoreductase/Mrp antiporter transmembrane" evidence="6">
    <location>
        <begin position="138"/>
        <end position="436"/>
    </location>
</feature>
<dbReference type="Pfam" id="PF00361">
    <property type="entry name" value="Proton_antipo_M"/>
    <property type="match status" value="1"/>
</dbReference>
<dbReference type="PANTHER" id="PTHR22773">
    <property type="entry name" value="NADH DEHYDROGENASE"/>
    <property type="match status" value="1"/>
</dbReference>
<comment type="subcellular location">
    <subcellularLocation>
        <location evidence="1">Membrane</location>
        <topology evidence="1">Multi-pass membrane protein</topology>
    </subcellularLocation>
</comment>
<feature type="transmembrane region" description="Helical" evidence="5">
    <location>
        <begin position="424"/>
        <end position="444"/>
    </location>
</feature>
<feature type="transmembrane region" description="Helical" evidence="5">
    <location>
        <begin position="94"/>
        <end position="111"/>
    </location>
</feature>
<keyword evidence="4 5" id="KW-0472">Membrane</keyword>
<evidence type="ECO:0000313" key="7">
    <source>
        <dbReference type="EMBL" id="BBQ05383.1"/>
    </source>
</evidence>
<proteinExistence type="inferred from homology"/>
<feature type="transmembrane region" description="Helical" evidence="5">
    <location>
        <begin position="312"/>
        <end position="334"/>
    </location>
</feature>
<sequence length="498" mass="56686">MSFSYFSQTPLFLVPELFFGLCLVIFLCLGLFFSAVVSSWKVQNLNVLSFSNDFLQLGIFVSIFTIGLFTLNQVETVLFDNHFVQNFFLTNNKTILLFLLISTFCLSLDYYKYEGLDLFEYPLLKMLALFMTFFVISSNSFIAFYMALEAQSLILYILAAFARKNELSTEAGIKYFILGVLASGMLLLGIVLIYMSYGTFMFEDIAILNHHLIVKPVLVELGSVLIVSALMFKLGAAPFHVWIPDVYEGSPLPSTIFFATAIKFTTLIILIRLFTTIFMQVDASYYVVFLCAFTSLFVGSIGTLRQTKLKRFVAYSGIVHVGFMLLCLCSLESAYALQAFFFYILLYMITTVGFFGIVGSMRPLSDCSYRSIYFIEFSHLAQKNLLLSVSGMIFIASMAGIPPLSGFFAKFYVLFATVDSRNFFLAMVALILSVLSMFYYLRIIRIMWFDPSLTNWISYRPPERLCSLLISISVFIIVAYFFEPAILTELFFIMFETI</sequence>
<keyword evidence="3 5" id="KW-1133">Transmembrane helix</keyword>
<dbReference type="NCBIfam" id="TIGR01770">
    <property type="entry name" value="NDH_I_N"/>
    <property type="match status" value="1"/>
</dbReference>
<keyword evidence="2 5" id="KW-0812">Transmembrane</keyword>
<protein>
    <submittedName>
        <fullName evidence="7">NADH dehydrogenase subunit 2</fullName>
    </submittedName>
</protein>
<dbReference type="RefSeq" id="YP_009730053.1">
    <property type="nucleotide sequence ID" value="NC_045933.1"/>
</dbReference>
<reference evidence="7" key="1">
    <citation type="submission" date="2019-12" db="EMBL/GenBank/DDBJ databases">
        <title>Mitochondrial genomes of Hemiarma marina and Leucocryptos marina revised the evolution of cytochrome c maturation in Cryptista.</title>
        <authorList>
            <person name="Nishimura Y."/>
            <person name="Kume K."/>
            <person name="Sonehara K."/>
            <person name="Tanifuji G."/>
            <person name="Shiratori T."/>
            <person name="Ishida K."/>
            <person name="Hashimoto T."/>
            <person name="Inagaki Y."/>
            <person name="Ohkuma M."/>
        </authorList>
    </citation>
    <scope>NUCLEOTIDE SEQUENCE</scope>
    <source>
        <strain evidence="7">NIES-1335</strain>
    </source>
</reference>
<dbReference type="HAMAP" id="MF_00445">
    <property type="entry name" value="NDH1_NuoN_1"/>
    <property type="match status" value="1"/>
</dbReference>
<organism evidence="7">
    <name type="scientific">Leucocryptos marina</name>
    <name type="common">Marine flagellate</name>
    <name type="synonym">Bodo marinus</name>
    <dbReference type="NCBI Taxonomy" id="299206"/>
    <lineage>
        <taxon>Eukaryota</taxon>
        <taxon>Cryptophyceae</taxon>
        <taxon>Kathablepharidacea</taxon>
        <taxon>Katablepharidaceae</taxon>
        <taxon>Leucocryptos</taxon>
    </lineage>
</organism>
<dbReference type="AlphaFoldDB" id="A0A679EJU0"/>
<geneLocation type="mitochondrion" evidence="7"/>
<dbReference type="InterPro" id="IPR010096">
    <property type="entry name" value="NADH-Q_OxRdtase_suN/2"/>
</dbReference>
<feature type="transmembrane region" description="Helical" evidence="5">
    <location>
        <begin position="385"/>
        <end position="404"/>
    </location>
</feature>
<feature type="transmembrane region" description="Helical" evidence="5">
    <location>
        <begin position="285"/>
        <end position="305"/>
    </location>
</feature>
<evidence type="ECO:0000256" key="4">
    <source>
        <dbReference type="ARBA" id="ARBA00023136"/>
    </source>
</evidence>
<feature type="transmembrane region" description="Helical" evidence="5">
    <location>
        <begin position="12"/>
        <end position="33"/>
    </location>
</feature>
<feature type="transmembrane region" description="Helical" evidence="5">
    <location>
        <begin position="217"/>
        <end position="243"/>
    </location>
</feature>
<dbReference type="GO" id="GO:0042773">
    <property type="term" value="P:ATP synthesis coupled electron transport"/>
    <property type="evidence" value="ECO:0007669"/>
    <property type="project" value="InterPro"/>
</dbReference>
<feature type="transmembrane region" description="Helical" evidence="5">
    <location>
        <begin position="340"/>
        <end position="364"/>
    </location>
</feature>
<dbReference type="InterPro" id="IPR001750">
    <property type="entry name" value="ND/Mrp_TM"/>
</dbReference>
<feature type="transmembrane region" description="Helical" evidence="5">
    <location>
        <begin position="118"/>
        <end position="136"/>
    </location>
</feature>
<dbReference type="GO" id="GO:0016020">
    <property type="term" value="C:membrane"/>
    <property type="evidence" value="ECO:0007669"/>
    <property type="project" value="UniProtKB-SubCell"/>
</dbReference>
<evidence type="ECO:0000256" key="5">
    <source>
        <dbReference type="SAM" id="Phobius"/>
    </source>
</evidence>
<feature type="transmembrane region" description="Helical" evidence="5">
    <location>
        <begin position="255"/>
        <end position="279"/>
    </location>
</feature>
<evidence type="ECO:0000256" key="2">
    <source>
        <dbReference type="ARBA" id="ARBA00022692"/>
    </source>
</evidence>
<feature type="transmembrane region" description="Helical" evidence="5">
    <location>
        <begin position="54"/>
        <end position="74"/>
    </location>
</feature>
<evidence type="ECO:0000256" key="3">
    <source>
        <dbReference type="ARBA" id="ARBA00022989"/>
    </source>
</evidence>
<keyword evidence="7" id="KW-0496">Mitochondrion</keyword>
<accession>A0A679EJU0</accession>
<evidence type="ECO:0000256" key="1">
    <source>
        <dbReference type="ARBA" id="ARBA00004141"/>
    </source>
</evidence>
<feature type="transmembrane region" description="Helical" evidence="5">
    <location>
        <begin position="465"/>
        <end position="482"/>
    </location>
</feature>